<evidence type="ECO:0000259" key="4">
    <source>
        <dbReference type="PROSITE" id="PS50113"/>
    </source>
</evidence>
<organism evidence="6 7">
    <name type="scientific">Chitinimonas arctica</name>
    <dbReference type="NCBI Taxonomy" id="2594795"/>
    <lineage>
        <taxon>Bacteria</taxon>
        <taxon>Pseudomonadati</taxon>
        <taxon>Pseudomonadota</taxon>
        <taxon>Betaproteobacteria</taxon>
        <taxon>Neisseriales</taxon>
        <taxon>Chitinibacteraceae</taxon>
        <taxon>Chitinimonas</taxon>
    </lineage>
</organism>
<dbReference type="Pfam" id="PF00989">
    <property type="entry name" value="PAS"/>
    <property type="match status" value="1"/>
</dbReference>
<dbReference type="Pfam" id="PF00990">
    <property type="entry name" value="GGDEF"/>
    <property type="match status" value="1"/>
</dbReference>
<feature type="domain" description="PAS" evidence="3">
    <location>
        <begin position="163"/>
        <end position="207"/>
    </location>
</feature>
<dbReference type="NCBIfam" id="TIGR00254">
    <property type="entry name" value="GGDEF"/>
    <property type="match status" value="1"/>
</dbReference>
<feature type="domain" description="Response regulatory" evidence="2">
    <location>
        <begin position="33"/>
        <end position="150"/>
    </location>
</feature>
<evidence type="ECO:0000259" key="5">
    <source>
        <dbReference type="PROSITE" id="PS50887"/>
    </source>
</evidence>
<dbReference type="SUPFAM" id="SSF52172">
    <property type="entry name" value="CheY-like"/>
    <property type="match status" value="1"/>
</dbReference>
<keyword evidence="1" id="KW-0597">Phosphoprotein</keyword>
<dbReference type="SUPFAM" id="SSF55073">
    <property type="entry name" value="Nucleotide cyclase"/>
    <property type="match status" value="1"/>
</dbReference>
<dbReference type="NCBIfam" id="TIGR00229">
    <property type="entry name" value="sensory_box"/>
    <property type="match status" value="1"/>
</dbReference>
<reference evidence="7" key="1">
    <citation type="submission" date="2019-07" db="EMBL/GenBank/DDBJ databases">
        <title>Chitinimonas sp. nov., isolated from Ny-Alesund, arctica soil.</title>
        <authorList>
            <person name="Xu Q."/>
            <person name="Peng F."/>
        </authorList>
    </citation>
    <scope>NUCLEOTIDE SEQUENCE [LARGE SCALE GENOMIC DNA]</scope>
    <source>
        <strain evidence="7">R3-44</strain>
    </source>
</reference>
<dbReference type="InterPro" id="IPR000160">
    <property type="entry name" value="GGDEF_dom"/>
</dbReference>
<gene>
    <name evidence="6" type="ORF">FNU76_22050</name>
</gene>
<dbReference type="InterPro" id="IPR043128">
    <property type="entry name" value="Rev_trsase/Diguanyl_cyclase"/>
</dbReference>
<dbReference type="AlphaFoldDB" id="A0A516SKX2"/>
<evidence type="ECO:0000256" key="1">
    <source>
        <dbReference type="PROSITE-ProRule" id="PRU00169"/>
    </source>
</evidence>
<dbReference type="GO" id="GO:0006355">
    <property type="term" value="P:regulation of DNA-templated transcription"/>
    <property type="evidence" value="ECO:0007669"/>
    <property type="project" value="InterPro"/>
</dbReference>
<dbReference type="GO" id="GO:0003824">
    <property type="term" value="F:catalytic activity"/>
    <property type="evidence" value="ECO:0007669"/>
    <property type="project" value="UniProtKB-ARBA"/>
</dbReference>
<dbReference type="OrthoDB" id="23692at2"/>
<dbReference type="SUPFAM" id="SSF55785">
    <property type="entry name" value="PYP-like sensor domain (PAS domain)"/>
    <property type="match status" value="1"/>
</dbReference>
<dbReference type="Gene3D" id="3.30.450.20">
    <property type="entry name" value="PAS domain"/>
    <property type="match status" value="1"/>
</dbReference>
<evidence type="ECO:0000259" key="2">
    <source>
        <dbReference type="PROSITE" id="PS50110"/>
    </source>
</evidence>
<evidence type="ECO:0000313" key="6">
    <source>
        <dbReference type="EMBL" id="QDQ28817.1"/>
    </source>
</evidence>
<dbReference type="PANTHER" id="PTHR44757:SF2">
    <property type="entry name" value="BIOFILM ARCHITECTURE MAINTENANCE PROTEIN MBAA"/>
    <property type="match status" value="1"/>
</dbReference>
<dbReference type="GO" id="GO:0000160">
    <property type="term" value="P:phosphorelay signal transduction system"/>
    <property type="evidence" value="ECO:0007669"/>
    <property type="project" value="InterPro"/>
</dbReference>
<dbReference type="InterPro" id="IPR001789">
    <property type="entry name" value="Sig_transdc_resp-reg_receiver"/>
</dbReference>
<dbReference type="PROSITE" id="PS50887">
    <property type="entry name" value="GGDEF"/>
    <property type="match status" value="1"/>
</dbReference>
<dbReference type="InterPro" id="IPR000014">
    <property type="entry name" value="PAS"/>
</dbReference>
<dbReference type="InterPro" id="IPR013767">
    <property type="entry name" value="PAS_fold"/>
</dbReference>
<dbReference type="CDD" id="cd00156">
    <property type="entry name" value="REC"/>
    <property type="match status" value="1"/>
</dbReference>
<dbReference type="Pfam" id="PF00072">
    <property type="entry name" value="Response_reg"/>
    <property type="match status" value="1"/>
</dbReference>
<evidence type="ECO:0000259" key="3">
    <source>
        <dbReference type="PROSITE" id="PS50112"/>
    </source>
</evidence>
<accession>A0A516SKX2</accession>
<dbReference type="PROSITE" id="PS50110">
    <property type="entry name" value="RESPONSE_REGULATORY"/>
    <property type="match status" value="1"/>
</dbReference>
<dbReference type="Gene3D" id="3.30.70.270">
    <property type="match status" value="1"/>
</dbReference>
<feature type="domain" description="PAC" evidence="4">
    <location>
        <begin position="241"/>
        <end position="293"/>
    </location>
</feature>
<dbReference type="PANTHER" id="PTHR44757">
    <property type="entry name" value="DIGUANYLATE CYCLASE DGCP"/>
    <property type="match status" value="1"/>
</dbReference>
<feature type="domain" description="GGDEF" evidence="5">
    <location>
        <begin position="325"/>
        <end position="457"/>
    </location>
</feature>
<dbReference type="InterPro" id="IPR029787">
    <property type="entry name" value="Nucleotide_cyclase"/>
</dbReference>
<dbReference type="PROSITE" id="PS50113">
    <property type="entry name" value="PAC"/>
    <property type="match status" value="1"/>
</dbReference>
<dbReference type="Proteomes" id="UP000317550">
    <property type="component" value="Chromosome"/>
</dbReference>
<dbReference type="Gene3D" id="3.40.50.2300">
    <property type="match status" value="1"/>
</dbReference>
<dbReference type="InterPro" id="IPR011006">
    <property type="entry name" value="CheY-like_superfamily"/>
</dbReference>
<dbReference type="CDD" id="cd01949">
    <property type="entry name" value="GGDEF"/>
    <property type="match status" value="1"/>
</dbReference>
<proteinExistence type="predicted"/>
<dbReference type="EMBL" id="CP041730">
    <property type="protein sequence ID" value="QDQ28817.1"/>
    <property type="molecule type" value="Genomic_DNA"/>
</dbReference>
<keyword evidence="7" id="KW-1185">Reference proteome</keyword>
<dbReference type="SMART" id="SM00267">
    <property type="entry name" value="GGDEF"/>
    <property type="match status" value="1"/>
</dbReference>
<sequence length="457" mass="50114">MQRREWLLFDQARRLRGKQDVHTSKYLERQMNTILIITSNSADASVLKNVLSNAADGPYLIEWLADLSTALVRLGSGGIDAILVDLSLPDSSGVATFDKLFAAAPQVPILTLCDDKDELLAIEAVQHGAQGYLSKGHFAHSLVPQALRNIIQRKAVEEELFKEKSRAQIALNSITDAVICTDLSGDLNYLNKAAELLTGWQSDEVLGCAVDKVFSISNGKTGVPDPQSVEFVLQQRESVALNENTILVRQDGSHTAIEGSIAPIKDRMEKIRGVVVVFHDVSLAQAMAEKMIHLAQYDFLTDLPNRLLLNDRLNQAIILSNRNATQLAILFLDLDNFKHINDSWGHAVGDEILQSVSQRLSACVRNSDTVSRRGGDEFVILLSEIKDRGDPELIANKIIAAMAPPHAAGKGELQITTSIGISVYPADGEDGDALMRNADAAMYEAKKQGRNNYQFFS</sequence>
<dbReference type="InterPro" id="IPR000700">
    <property type="entry name" value="PAS-assoc_C"/>
</dbReference>
<name>A0A516SKX2_9NEIS</name>
<feature type="modified residue" description="4-aspartylphosphate" evidence="1">
    <location>
        <position position="85"/>
    </location>
</feature>
<dbReference type="InterPro" id="IPR052155">
    <property type="entry name" value="Biofilm_reg_signaling"/>
</dbReference>
<dbReference type="CDD" id="cd00130">
    <property type="entry name" value="PAS"/>
    <property type="match status" value="1"/>
</dbReference>
<evidence type="ECO:0000313" key="7">
    <source>
        <dbReference type="Proteomes" id="UP000317550"/>
    </source>
</evidence>
<dbReference type="FunFam" id="3.30.70.270:FF:000001">
    <property type="entry name" value="Diguanylate cyclase domain protein"/>
    <property type="match status" value="1"/>
</dbReference>
<dbReference type="PROSITE" id="PS50112">
    <property type="entry name" value="PAS"/>
    <property type="match status" value="1"/>
</dbReference>
<dbReference type="KEGG" id="cari:FNU76_22050"/>
<protein>
    <submittedName>
        <fullName evidence="6">Diguanylate cyclase</fullName>
    </submittedName>
</protein>
<dbReference type="InterPro" id="IPR035965">
    <property type="entry name" value="PAS-like_dom_sf"/>
</dbReference>